<evidence type="ECO:0000313" key="9">
    <source>
        <dbReference type="Proteomes" id="UP000304880"/>
    </source>
</evidence>
<comment type="catalytic activity">
    <reaction evidence="1">
        <text>ATP + protein L-histidine = ADP + protein N-phospho-L-histidine.</text>
        <dbReference type="EC" id="2.7.13.3"/>
    </reaction>
</comment>
<dbReference type="InterPro" id="IPR003594">
    <property type="entry name" value="HATPase_dom"/>
</dbReference>
<dbReference type="PROSITE" id="PS50109">
    <property type="entry name" value="HIS_KIN"/>
    <property type="match status" value="1"/>
</dbReference>
<evidence type="ECO:0000313" key="8">
    <source>
        <dbReference type="EMBL" id="TNH38788.1"/>
    </source>
</evidence>
<dbReference type="SMART" id="SM00388">
    <property type="entry name" value="HisKA"/>
    <property type="match status" value="1"/>
</dbReference>
<dbReference type="InterPro" id="IPR003661">
    <property type="entry name" value="HisK_dim/P_dom"/>
</dbReference>
<dbReference type="PRINTS" id="PR00344">
    <property type="entry name" value="BCTRLSENSOR"/>
</dbReference>
<comment type="caution">
    <text evidence="8">The sequence shown here is derived from an EMBL/GenBank/DDBJ whole genome shotgun (WGS) entry which is preliminary data.</text>
</comment>
<dbReference type="SUPFAM" id="SSF52172">
    <property type="entry name" value="CheY-like"/>
    <property type="match status" value="1"/>
</dbReference>
<dbReference type="InterPro" id="IPR004358">
    <property type="entry name" value="Sig_transdc_His_kin-like_C"/>
</dbReference>
<dbReference type="SUPFAM" id="SSF55874">
    <property type="entry name" value="ATPase domain of HSP90 chaperone/DNA topoisomerase II/histidine kinase"/>
    <property type="match status" value="1"/>
</dbReference>
<gene>
    <name evidence="8" type="ORF">FHD67_12995</name>
</gene>
<keyword evidence="9" id="KW-1185">Reference proteome</keyword>
<sequence>MDQHDELRLLRGACAASQTGAWYYRVGEDRVEWTPLLHDLFAVPVGTELGLDFALSFYVEKSRQAVTEAVNACLADGASWNLDVQCRSMTGRLFWARTIGEAILQDGRVVALQGAFQDISRERAAIDEQMRAQAELSFVMRTMTDGFFLLDRSWQFTFVNVAAEQMLRRPPTELVGQCIWEEFPESRGTIFERTYRIVSGTGHSESFQAYFAPLESWFHVTVHPAQTGIAVHFRNVTREVSEQRDLRLFRTAIDAMTTGAVMLERREGAIDFWPIMYANAAAIALQDQDGQQLLGKTLKEVMQETDCTPNIDHVRDRLAAQQPCHFEARHHRSGRQEILECVAVPLAGEHDGHGHAVVLINDVTEQRHSAEERQRSERLALIGQMAGGVSHDFNNLLAVILGNVELLELTADPDEARILISEARDAVMRGKSLNDSLLAFAGKSKLTPQTADLGRFLQSWAPFVRRAIPSRIKIELEVETAVPPVLIDAVMAESCLLNLALNARDAIEGSGTIRIMLGVIHRAHPNGGATQAWVCLSVADTGSGVPEHLHEQVFQPFFTTRSPGQGSGLGLSRVRGYLEQMGGFVTLSSTAGKGTTISMLFPIAPVDTRHVEGDAPAAAAIPEKKRKALVVDDTPAVARVIARMLASLGCDTLIAANGREARDIINRESGLDLLISDVVMPGESGLDLACAVSKTHPDIRIALMSGYNQEKLSANEGLADIVFLAKPVSRAQLETFISPTRPSIS</sequence>
<evidence type="ECO:0000256" key="3">
    <source>
        <dbReference type="ARBA" id="ARBA00022553"/>
    </source>
</evidence>
<evidence type="ECO:0000256" key="1">
    <source>
        <dbReference type="ARBA" id="ARBA00000085"/>
    </source>
</evidence>
<dbReference type="Gene3D" id="3.30.450.20">
    <property type="entry name" value="PAS domain"/>
    <property type="match status" value="3"/>
</dbReference>
<dbReference type="PROSITE" id="PS50112">
    <property type="entry name" value="PAS"/>
    <property type="match status" value="1"/>
</dbReference>
<dbReference type="InterPro" id="IPR036890">
    <property type="entry name" value="HATPase_C_sf"/>
</dbReference>
<evidence type="ECO:0000256" key="2">
    <source>
        <dbReference type="ARBA" id="ARBA00012438"/>
    </source>
</evidence>
<dbReference type="SMART" id="SM00091">
    <property type="entry name" value="PAS"/>
    <property type="match status" value="2"/>
</dbReference>
<feature type="modified residue" description="4-aspartylphosphate" evidence="4">
    <location>
        <position position="677"/>
    </location>
</feature>
<dbReference type="Pfam" id="PF00512">
    <property type="entry name" value="HisKA"/>
    <property type="match status" value="1"/>
</dbReference>
<accession>A0A5C4R4K7</accession>
<evidence type="ECO:0000259" key="7">
    <source>
        <dbReference type="PROSITE" id="PS50112"/>
    </source>
</evidence>
<dbReference type="Gene3D" id="1.10.287.130">
    <property type="match status" value="1"/>
</dbReference>
<feature type="domain" description="Histidine kinase" evidence="5">
    <location>
        <begin position="388"/>
        <end position="605"/>
    </location>
</feature>
<protein>
    <recommendedName>
        <fullName evidence="2">histidine kinase</fullName>
        <ecNumber evidence="2">2.7.13.3</ecNumber>
    </recommendedName>
</protein>
<dbReference type="SMART" id="SM00387">
    <property type="entry name" value="HATPase_c"/>
    <property type="match status" value="1"/>
</dbReference>
<dbReference type="RefSeq" id="WP_139598927.1">
    <property type="nucleotide sequence ID" value="NZ_VDDC01000023.1"/>
</dbReference>
<reference evidence="8 9" key="1">
    <citation type="submission" date="2019-06" db="EMBL/GenBank/DDBJ databases">
        <authorList>
            <person name="Li J."/>
        </authorList>
    </citation>
    <scope>NUCLEOTIDE SEQUENCE [LARGE SCALE GENOMIC DNA]</scope>
    <source>
        <strain evidence="8 9">CGMCC 1.8012</strain>
    </source>
</reference>
<evidence type="ECO:0000259" key="5">
    <source>
        <dbReference type="PROSITE" id="PS50109"/>
    </source>
</evidence>
<dbReference type="Gene3D" id="3.30.565.10">
    <property type="entry name" value="Histidine kinase-like ATPase, C-terminal domain"/>
    <property type="match status" value="1"/>
</dbReference>
<evidence type="ECO:0000259" key="6">
    <source>
        <dbReference type="PROSITE" id="PS50110"/>
    </source>
</evidence>
<dbReference type="InterPro" id="IPR001789">
    <property type="entry name" value="Sig_transdc_resp-reg_receiver"/>
</dbReference>
<dbReference type="InterPro" id="IPR013656">
    <property type="entry name" value="PAS_4"/>
</dbReference>
<dbReference type="Gene3D" id="3.40.50.2300">
    <property type="match status" value="1"/>
</dbReference>
<dbReference type="Pfam" id="PF08448">
    <property type="entry name" value="PAS_4"/>
    <property type="match status" value="2"/>
</dbReference>
<organism evidence="8 9">
    <name type="scientific">Paracoccus haeundaensis</name>
    <dbReference type="NCBI Taxonomy" id="225362"/>
    <lineage>
        <taxon>Bacteria</taxon>
        <taxon>Pseudomonadati</taxon>
        <taxon>Pseudomonadota</taxon>
        <taxon>Alphaproteobacteria</taxon>
        <taxon>Rhodobacterales</taxon>
        <taxon>Paracoccaceae</taxon>
        <taxon>Paracoccus</taxon>
    </lineage>
</organism>
<dbReference type="Pfam" id="PF02518">
    <property type="entry name" value="HATPase_c"/>
    <property type="match status" value="1"/>
</dbReference>
<dbReference type="Proteomes" id="UP000304880">
    <property type="component" value="Unassembled WGS sequence"/>
</dbReference>
<dbReference type="PANTHER" id="PTHR43065">
    <property type="entry name" value="SENSOR HISTIDINE KINASE"/>
    <property type="match status" value="1"/>
</dbReference>
<feature type="domain" description="Response regulatory" evidence="6">
    <location>
        <begin position="627"/>
        <end position="741"/>
    </location>
</feature>
<dbReference type="SMART" id="SM00448">
    <property type="entry name" value="REC"/>
    <property type="match status" value="1"/>
</dbReference>
<name>A0A5C4R4K7_9RHOB</name>
<dbReference type="SUPFAM" id="SSF47384">
    <property type="entry name" value="Homodimeric domain of signal transducing histidine kinase"/>
    <property type="match status" value="1"/>
</dbReference>
<dbReference type="EC" id="2.7.13.3" evidence="2"/>
<dbReference type="PANTHER" id="PTHR43065:SF42">
    <property type="entry name" value="TWO-COMPONENT SENSOR PPRA"/>
    <property type="match status" value="1"/>
</dbReference>
<dbReference type="InterPro" id="IPR011006">
    <property type="entry name" value="CheY-like_superfamily"/>
</dbReference>
<dbReference type="InterPro" id="IPR005467">
    <property type="entry name" value="His_kinase_dom"/>
</dbReference>
<dbReference type="InterPro" id="IPR036097">
    <property type="entry name" value="HisK_dim/P_sf"/>
</dbReference>
<dbReference type="GO" id="GO:0000155">
    <property type="term" value="F:phosphorelay sensor kinase activity"/>
    <property type="evidence" value="ECO:0007669"/>
    <property type="project" value="InterPro"/>
</dbReference>
<dbReference type="Pfam" id="PF00072">
    <property type="entry name" value="Response_reg"/>
    <property type="match status" value="1"/>
</dbReference>
<dbReference type="Pfam" id="PF13426">
    <property type="entry name" value="PAS_9"/>
    <property type="match status" value="1"/>
</dbReference>
<dbReference type="InterPro" id="IPR000014">
    <property type="entry name" value="PAS"/>
</dbReference>
<dbReference type="SUPFAM" id="SSF55785">
    <property type="entry name" value="PYP-like sensor domain (PAS domain)"/>
    <property type="match status" value="3"/>
</dbReference>
<dbReference type="PROSITE" id="PS50110">
    <property type="entry name" value="RESPONSE_REGULATORY"/>
    <property type="match status" value="1"/>
</dbReference>
<dbReference type="CDD" id="cd00130">
    <property type="entry name" value="PAS"/>
    <property type="match status" value="2"/>
</dbReference>
<evidence type="ECO:0000256" key="4">
    <source>
        <dbReference type="PROSITE-ProRule" id="PRU00169"/>
    </source>
</evidence>
<dbReference type="AlphaFoldDB" id="A0A5C4R4K7"/>
<dbReference type="CDD" id="cd00082">
    <property type="entry name" value="HisKA"/>
    <property type="match status" value="1"/>
</dbReference>
<dbReference type="InterPro" id="IPR035965">
    <property type="entry name" value="PAS-like_dom_sf"/>
</dbReference>
<proteinExistence type="predicted"/>
<feature type="domain" description="PAS" evidence="7">
    <location>
        <begin position="132"/>
        <end position="177"/>
    </location>
</feature>
<keyword evidence="3 4" id="KW-0597">Phosphoprotein</keyword>
<dbReference type="EMBL" id="VDDC01000023">
    <property type="protein sequence ID" value="TNH38788.1"/>
    <property type="molecule type" value="Genomic_DNA"/>
</dbReference>